<keyword evidence="4" id="KW-1185">Reference proteome</keyword>
<evidence type="ECO:0000313" key="4">
    <source>
        <dbReference type="Proteomes" id="UP001283341"/>
    </source>
</evidence>
<feature type="region of interest" description="Disordered" evidence="2">
    <location>
        <begin position="308"/>
        <end position="517"/>
    </location>
</feature>
<feature type="compositionally biased region" description="Low complexity" evidence="2">
    <location>
        <begin position="409"/>
        <end position="419"/>
    </location>
</feature>
<sequence length="785" mass="85512">MPVMWDRMRTGGPQQRQVSGRFDDDDDRMMMAGLGLHSSSSTSLNRGYSYSIKGGPPPPRPPREYIESQYETAPPVQEPPPRNPRRLASRTSNLRQTSSSHSQHPQQHQHQHQHQPGDHGYPANLASKHSRRYGGGEDISPPSSPEPGYGGADHEQGDVSPIDGDEDGPDFSRFGIGSSRTARTNQPDRHETRESPQHQASTNIPMMRRARRKQSDAALREAHALANQRPSSRQQLHHQHAPRQEDPRWDPLTGERTSSPHGKPSQVKPAEFAHGLGISSHASSAPQRSLPTAIPSFGDRVWRMAKRAGGKENNVDPAAAAFGASSRPGWRGASGRTAIVDPVRDTPEVAPLRIPDKSSRRVISPTSASSPQTGLFGGARRGQTPPVSPPVSETVAGSAPRDTIRKIMPSSQQSPSATQPQPPSPQTYPSPPLSGTLPSGDAPSLAARELARAHISAPSPTSPASPTSNPSLHDNPAMIRRKPPPVHANHLHHESVSSVYSQQSQAPSAPPPHKADATFLAANDPWVQPASRFSVTTYATSAVNTPRESFDDFNHQDRPPMPTLPPGFTESPKVAQQESVIDQRWPKLDGPGANNGQVYASETTGSPVVISLKDQFMSSPFGNSDRESQAARDRKAAAPGPSPAVARARAAASAATERAERRVSTASSINKMLPPAPPEASAGEARDRVGMLNAQLQALGNRRININRSIKQMTELMPTDNLMDSLEVRRKREMEKRKVESLKQELSEVQREEYELGLKLHRAYKRLDKDAQWEPTTLWVRRVTG</sequence>
<feature type="compositionally biased region" description="Basic and acidic residues" evidence="2">
    <location>
        <begin position="186"/>
        <end position="196"/>
    </location>
</feature>
<dbReference type="AlphaFoldDB" id="A0AAE0I5T6"/>
<name>A0AAE0I5T6_9PEZI</name>
<feature type="compositionally biased region" description="Low complexity" evidence="2">
    <location>
        <begin position="456"/>
        <end position="471"/>
    </location>
</feature>
<feature type="compositionally biased region" description="Low complexity" evidence="2">
    <location>
        <begin position="637"/>
        <end position="656"/>
    </location>
</feature>
<protein>
    <submittedName>
        <fullName evidence="3">Uncharacterized protein</fullName>
    </submittedName>
</protein>
<feature type="region of interest" description="Disordered" evidence="2">
    <location>
        <begin position="1"/>
        <end position="294"/>
    </location>
</feature>
<feature type="compositionally biased region" description="Low complexity" evidence="2">
    <location>
        <begin position="496"/>
        <end position="507"/>
    </location>
</feature>
<dbReference type="PANTHER" id="PTHR42023">
    <property type="entry name" value="BHLH DOMAIN-CONTAINING PROTEIN"/>
    <property type="match status" value="1"/>
</dbReference>
<evidence type="ECO:0000256" key="1">
    <source>
        <dbReference type="SAM" id="Coils"/>
    </source>
</evidence>
<feature type="coiled-coil region" evidence="1">
    <location>
        <begin position="725"/>
        <end position="752"/>
    </location>
</feature>
<gene>
    <name evidence="3" type="ORF">B0H66DRAFT_247801</name>
</gene>
<feature type="compositionally biased region" description="Polar residues" evidence="2">
    <location>
        <begin position="364"/>
        <end position="373"/>
    </location>
</feature>
<dbReference type="PANTHER" id="PTHR42023:SF1">
    <property type="entry name" value="BHLH DOMAIN-CONTAINING PROTEIN"/>
    <property type="match status" value="1"/>
</dbReference>
<dbReference type="EMBL" id="JAUEDM010000004">
    <property type="protein sequence ID" value="KAK3318687.1"/>
    <property type="molecule type" value="Genomic_DNA"/>
</dbReference>
<accession>A0AAE0I5T6</accession>
<feature type="compositionally biased region" description="Basic and acidic residues" evidence="2">
    <location>
        <begin position="624"/>
        <end position="636"/>
    </location>
</feature>
<proteinExistence type="predicted"/>
<feature type="compositionally biased region" description="Polar residues" evidence="2">
    <location>
        <begin position="280"/>
        <end position="290"/>
    </location>
</feature>
<feature type="compositionally biased region" description="Basic and acidic residues" evidence="2">
    <location>
        <begin position="213"/>
        <end position="223"/>
    </location>
</feature>
<evidence type="ECO:0000313" key="3">
    <source>
        <dbReference type="EMBL" id="KAK3318687.1"/>
    </source>
</evidence>
<dbReference type="Proteomes" id="UP001283341">
    <property type="component" value="Unassembled WGS sequence"/>
</dbReference>
<organism evidence="3 4">
    <name type="scientific">Apodospora peruviana</name>
    <dbReference type="NCBI Taxonomy" id="516989"/>
    <lineage>
        <taxon>Eukaryota</taxon>
        <taxon>Fungi</taxon>
        <taxon>Dikarya</taxon>
        <taxon>Ascomycota</taxon>
        <taxon>Pezizomycotina</taxon>
        <taxon>Sordariomycetes</taxon>
        <taxon>Sordariomycetidae</taxon>
        <taxon>Sordariales</taxon>
        <taxon>Lasiosphaeriaceae</taxon>
        <taxon>Apodospora</taxon>
    </lineage>
</organism>
<feature type="compositionally biased region" description="Pro residues" evidence="2">
    <location>
        <begin position="420"/>
        <end position="432"/>
    </location>
</feature>
<evidence type="ECO:0000256" key="2">
    <source>
        <dbReference type="SAM" id="MobiDB-lite"/>
    </source>
</evidence>
<feature type="region of interest" description="Disordered" evidence="2">
    <location>
        <begin position="619"/>
        <end position="685"/>
    </location>
</feature>
<reference evidence="3" key="2">
    <citation type="submission" date="2023-06" db="EMBL/GenBank/DDBJ databases">
        <authorList>
            <consortium name="Lawrence Berkeley National Laboratory"/>
            <person name="Haridas S."/>
            <person name="Hensen N."/>
            <person name="Bonometti L."/>
            <person name="Westerberg I."/>
            <person name="Brannstrom I.O."/>
            <person name="Guillou S."/>
            <person name="Cros-Aarteil S."/>
            <person name="Calhoun S."/>
            <person name="Kuo A."/>
            <person name="Mondo S."/>
            <person name="Pangilinan J."/>
            <person name="Riley R."/>
            <person name="Labutti K."/>
            <person name="Andreopoulos B."/>
            <person name="Lipzen A."/>
            <person name="Chen C."/>
            <person name="Yanf M."/>
            <person name="Daum C."/>
            <person name="Ng V."/>
            <person name="Clum A."/>
            <person name="Steindorff A."/>
            <person name="Ohm R."/>
            <person name="Martin F."/>
            <person name="Silar P."/>
            <person name="Natvig D."/>
            <person name="Lalanne C."/>
            <person name="Gautier V."/>
            <person name="Ament-Velasquez S.L."/>
            <person name="Kruys A."/>
            <person name="Hutchinson M.I."/>
            <person name="Powell A.J."/>
            <person name="Barry K."/>
            <person name="Miller A.N."/>
            <person name="Grigoriev I.V."/>
            <person name="Debuchy R."/>
            <person name="Gladieux P."/>
            <person name="Thoren M.H."/>
            <person name="Johannesson H."/>
        </authorList>
    </citation>
    <scope>NUCLEOTIDE SEQUENCE</scope>
    <source>
        <strain evidence="3">CBS 118394</strain>
    </source>
</reference>
<reference evidence="3" key="1">
    <citation type="journal article" date="2023" name="Mol. Phylogenet. Evol.">
        <title>Genome-scale phylogeny and comparative genomics of the fungal order Sordariales.</title>
        <authorList>
            <person name="Hensen N."/>
            <person name="Bonometti L."/>
            <person name="Westerberg I."/>
            <person name="Brannstrom I.O."/>
            <person name="Guillou S."/>
            <person name="Cros-Aarteil S."/>
            <person name="Calhoun S."/>
            <person name="Haridas S."/>
            <person name="Kuo A."/>
            <person name="Mondo S."/>
            <person name="Pangilinan J."/>
            <person name="Riley R."/>
            <person name="LaButti K."/>
            <person name="Andreopoulos B."/>
            <person name="Lipzen A."/>
            <person name="Chen C."/>
            <person name="Yan M."/>
            <person name="Daum C."/>
            <person name="Ng V."/>
            <person name="Clum A."/>
            <person name="Steindorff A."/>
            <person name="Ohm R.A."/>
            <person name="Martin F."/>
            <person name="Silar P."/>
            <person name="Natvig D.O."/>
            <person name="Lalanne C."/>
            <person name="Gautier V."/>
            <person name="Ament-Velasquez S.L."/>
            <person name="Kruys A."/>
            <person name="Hutchinson M.I."/>
            <person name="Powell A.J."/>
            <person name="Barry K."/>
            <person name="Miller A.N."/>
            <person name="Grigoriev I.V."/>
            <person name="Debuchy R."/>
            <person name="Gladieux P."/>
            <person name="Hiltunen Thoren M."/>
            <person name="Johannesson H."/>
        </authorList>
    </citation>
    <scope>NUCLEOTIDE SEQUENCE</scope>
    <source>
        <strain evidence="3">CBS 118394</strain>
    </source>
</reference>
<comment type="caution">
    <text evidence="3">The sequence shown here is derived from an EMBL/GenBank/DDBJ whole genome shotgun (WGS) entry which is preliminary data.</text>
</comment>
<keyword evidence="1" id="KW-0175">Coiled coil</keyword>